<dbReference type="RefSeq" id="WP_099068243.1">
    <property type="nucleotide sequence ID" value="NZ_LAHD01000034.1"/>
</dbReference>
<evidence type="ECO:0000256" key="1">
    <source>
        <dbReference type="ARBA" id="ARBA00022737"/>
    </source>
</evidence>
<keyword evidence="1" id="KW-0677">Repeat</keyword>
<evidence type="ECO:0000313" key="3">
    <source>
        <dbReference type="EMBL" id="PHK03694.1"/>
    </source>
</evidence>
<reference evidence="3 4" key="1">
    <citation type="submission" date="2015-02" db="EMBL/GenBank/DDBJ databases">
        <title>Nostoc linckia genome annotation.</title>
        <authorList>
            <person name="Zhou Z."/>
        </authorList>
    </citation>
    <scope>NUCLEOTIDE SEQUENCE [LARGE SCALE GENOMIC DNA]</scope>
    <source>
        <strain evidence="4">z8</strain>
    </source>
</reference>
<proteinExistence type="predicted"/>
<sequence>MNASKEDRKISNKKMQRAILLIMALKDYIRNQGEDENKPYPDFKGNISDDIRNKTIEVCCTLKNLENLVNSYVKNSICSQESQDFCKNYPDISNDFQKETVIKSLGDVIKDADEHKLLKDDRHKSTRQGSKDWRFTVNNIVISESNDETIKSLKERYENEFFGNSNSFINSNIFEPPLEFQTLIKYHTDPEDFIERKDIIERFKKFQKDHSQGYFILQGDPGVGKTAILAKYVLENKCPCFFVQQPQGLNQIYDFLESICNQLYHKYYDQLRHFKEKLENVDISLLNSLLEEISKKVLHKHKSQLVIVIDALDEVYLSNESENILKLPEYLPEGIFFFMSQRPKNIFLEIEVPLMIEDISCLIGDTWKEDCRTYIKKYLDRREKLRTSQDDKTCSEERLFESEEKLIETLTLKSQRNFRYLKNVLVDIERGVYKNLDSLDNLPEGLRGYYESHLRRMNINHKSDIRHKRLLRKLANASSGHVSLISFTDMVSLFESQYELQLILEEWKQFLYKQEVDGKLHYRLYHPSFSYFLQNSDLLRFLQD</sequence>
<accession>A0A9Q6EL54</accession>
<gene>
    <name evidence="3" type="ORF">VF08_13965</name>
</gene>
<dbReference type="PANTHER" id="PTHR10039:SF10">
    <property type="entry name" value="NACHT DOMAIN-CONTAINING PROTEIN"/>
    <property type="match status" value="1"/>
</dbReference>
<evidence type="ECO:0000259" key="2">
    <source>
        <dbReference type="Pfam" id="PF24883"/>
    </source>
</evidence>
<dbReference type="Pfam" id="PF24883">
    <property type="entry name" value="NPHP3_N"/>
    <property type="match status" value="1"/>
</dbReference>
<feature type="domain" description="Nephrocystin 3-like N-terminal" evidence="2">
    <location>
        <begin position="202"/>
        <end position="327"/>
    </location>
</feature>
<dbReference type="Proteomes" id="UP000222310">
    <property type="component" value="Unassembled WGS sequence"/>
</dbReference>
<dbReference type="AlphaFoldDB" id="A0A9Q6EL54"/>
<dbReference type="InterPro" id="IPR027417">
    <property type="entry name" value="P-loop_NTPase"/>
</dbReference>
<dbReference type="SUPFAM" id="SSF52540">
    <property type="entry name" value="P-loop containing nucleoside triphosphate hydrolases"/>
    <property type="match status" value="1"/>
</dbReference>
<dbReference type="EMBL" id="LAHD01000034">
    <property type="protein sequence ID" value="PHK03694.1"/>
    <property type="molecule type" value="Genomic_DNA"/>
</dbReference>
<name>A0A9Q6EL54_NOSLI</name>
<dbReference type="GeneID" id="57096755"/>
<dbReference type="InterPro" id="IPR056884">
    <property type="entry name" value="NPHP3-like_N"/>
</dbReference>
<protein>
    <recommendedName>
        <fullName evidence="2">Nephrocystin 3-like N-terminal domain-containing protein</fullName>
    </recommendedName>
</protein>
<dbReference type="PANTHER" id="PTHR10039">
    <property type="entry name" value="AMELOGENIN"/>
    <property type="match status" value="1"/>
</dbReference>
<dbReference type="Gene3D" id="3.40.50.300">
    <property type="entry name" value="P-loop containing nucleotide triphosphate hydrolases"/>
    <property type="match status" value="1"/>
</dbReference>
<comment type="caution">
    <text evidence="3">The sequence shown here is derived from an EMBL/GenBank/DDBJ whole genome shotgun (WGS) entry which is preliminary data.</text>
</comment>
<evidence type="ECO:0000313" key="4">
    <source>
        <dbReference type="Proteomes" id="UP000222310"/>
    </source>
</evidence>
<organism evidence="3 4">
    <name type="scientific">Nostoc linckia z8</name>
    <dbReference type="NCBI Taxonomy" id="1628746"/>
    <lineage>
        <taxon>Bacteria</taxon>
        <taxon>Bacillati</taxon>
        <taxon>Cyanobacteriota</taxon>
        <taxon>Cyanophyceae</taxon>
        <taxon>Nostocales</taxon>
        <taxon>Nostocaceae</taxon>
        <taxon>Nostoc</taxon>
    </lineage>
</organism>